<dbReference type="EMBL" id="GFAC01004574">
    <property type="protein sequence ID" value="JAT94614.1"/>
    <property type="molecule type" value="mRNA"/>
</dbReference>
<accession>A0A1E1X5W7</accession>
<dbReference type="GO" id="GO:0005829">
    <property type="term" value="C:cytosol"/>
    <property type="evidence" value="ECO:0007669"/>
    <property type="project" value="TreeGrafter"/>
</dbReference>
<feature type="domain" description="Nudix hydrolase" evidence="1">
    <location>
        <begin position="76"/>
        <end position="212"/>
    </location>
</feature>
<dbReference type="FunFam" id="3.90.79.10:FF:000060">
    <property type="entry name" value="Nudix hydrolase 1"/>
    <property type="match status" value="1"/>
</dbReference>
<sequence>SAADPLRHYMLLCAELKREVAEKDKKLQALEKCSDSIVDNVTRLVKTLPREKQQQLASSLASFVQLRSYGRASQEPRVRVEVLLINREHPGCTLLGLRTRCSWARGLYMAPGDFLHFGESWEAAAVRATRQETGLSLVEPCVCSVVETVEASQGHHWVNIFMAGKVVELGAELTAPKEAVCTGWQWFAWDALPGEELLFWSLRDLRRQNLLDLFALQ</sequence>
<name>A0A1E1X5W7_9ACAR</name>
<dbReference type="InterPro" id="IPR000086">
    <property type="entry name" value="NUDIX_hydrolase_dom"/>
</dbReference>
<dbReference type="InterPro" id="IPR015797">
    <property type="entry name" value="NUDIX_hydrolase-like_dom_sf"/>
</dbReference>
<evidence type="ECO:0000313" key="2">
    <source>
        <dbReference type="EMBL" id="JAT94614.1"/>
    </source>
</evidence>
<dbReference type="AlphaFoldDB" id="A0A1E1X5W7"/>
<feature type="non-terminal residue" evidence="2">
    <location>
        <position position="1"/>
    </location>
</feature>
<evidence type="ECO:0000259" key="1">
    <source>
        <dbReference type="PROSITE" id="PS51462"/>
    </source>
</evidence>
<dbReference type="GO" id="GO:0035539">
    <property type="term" value="F:8-oxo-7,8-dihydrodeoxyguanosine triphosphate pyrophosphatase activity"/>
    <property type="evidence" value="ECO:0007669"/>
    <property type="project" value="TreeGrafter"/>
</dbReference>
<dbReference type="Pfam" id="PF00293">
    <property type="entry name" value="NUDIX"/>
    <property type="match status" value="1"/>
</dbReference>
<dbReference type="GO" id="GO:0006203">
    <property type="term" value="P:dGTP catabolic process"/>
    <property type="evidence" value="ECO:0007669"/>
    <property type="project" value="TreeGrafter"/>
</dbReference>
<dbReference type="PROSITE" id="PS51462">
    <property type="entry name" value="NUDIX"/>
    <property type="match status" value="1"/>
</dbReference>
<proteinExistence type="evidence at transcript level"/>
<dbReference type="PANTHER" id="PTHR16099:SF5">
    <property type="entry name" value="NUCLEOTIDE TRIPHOSPHATE DIPHOSPHATASE NUDT15"/>
    <property type="match status" value="1"/>
</dbReference>
<dbReference type="CDD" id="cd04678">
    <property type="entry name" value="NUDIX_MTH2_Nudt15"/>
    <property type="match status" value="1"/>
</dbReference>
<organism evidence="2">
    <name type="scientific">Amblyomma aureolatum</name>
    <dbReference type="NCBI Taxonomy" id="187763"/>
    <lineage>
        <taxon>Eukaryota</taxon>
        <taxon>Metazoa</taxon>
        <taxon>Ecdysozoa</taxon>
        <taxon>Arthropoda</taxon>
        <taxon>Chelicerata</taxon>
        <taxon>Arachnida</taxon>
        <taxon>Acari</taxon>
        <taxon>Parasitiformes</taxon>
        <taxon>Ixodida</taxon>
        <taxon>Ixodoidea</taxon>
        <taxon>Ixodidae</taxon>
        <taxon>Amblyomminae</taxon>
        <taxon>Amblyomma</taxon>
    </lineage>
</organism>
<reference evidence="2" key="1">
    <citation type="journal article" date="2017" name="Front. Cell. Infect. Microbiol.">
        <title>The Distinct Transcriptional Response of the Midgut of Amblyomma sculptum and Amblyomma aureolatum Ticks to Rickettsia rickettsii Correlates to Their Differences in Susceptibility to Infection.</title>
        <authorList>
            <person name="Martins L.A."/>
            <person name="Galletti M.F.B.M."/>
            <person name="Ribeiro J.M."/>
            <person name="Fujita A."/>
            <person name="Costa F.B."/>
            <person name="Labruna M.B."/>
            <person name="Daffre S."/>
            <person name="Fogaca A.C."/>
        </authorList>
    </citation>
    <scope>NUCLEOTIDE SEQUENCE</scope>
</reference>
<dbReference type="Gene3D" id="3.90.79.10">
    <property type="entry name" value="Nucleoside Triphosphate Pyrophosphohydrolase"/>
    <property type="match status" value="1"/>
</dbReference>
<protein>
    <recommendedName>
        <fullName evidence="1">Nudix hydrolase domain-containing protein</fullName>
    </recommendedName>
</protein>
<dbReference type="PANTHER" id="PTHR16099">
    <property type="entry name" value="8-OXO-DGTP DIPHOSPHATES NUDT15"/>
    <property type="match status" value="1"/>
</dbReference>
<dbReference type="SUPFAM" id="SSF55811">
    <property type="entry name" value="Nudix"/>
    <property type="match status" value="1"/>
</dbReference>